<gene>
    <name evidence="1" type="ORF">BU25DRAFT_454891</name>
</gene>
<proteinExistence type="predicted"/>
<evidence type="ECO:0000313" key="2">
    <source>
        <dbReference type="Proteomes" id="UP000799754"/>
    </source>
</evidence>
<dbReference type="Proteomes" id="UP000799754">
    <property type="component" value="Unassembled WGS sequence"/>
</dbReference>
<evidence type="ECO:0000313" key="1">
    <source>
        <dbReference type="EMBL" id="KAF2631438.1"/>
    </source>
</evidence>
<organism evidence="1 2">
    <name type="scientific">Macroventuria anomochaeta</name>
    <dbReference type="NCBI Taxonomy" id="301207"/>
    <lineage>
        <taxon>Eukaryota</taxon>
        <taxon>Fungi</taxon>
        <taxon>Dikarya</taxon>
        <taxon>Ascomycota</taxon>
        <taxon>Pezizomycotina</taxon>
        <taxon>Dothideomycetes</taxon>
        <taxon>Pleosporomycetidae</taxon>
        <taxon>Pleosporales</taxon>
        <taxon>Pleosporineae</taxon>
        <taxon>Didymellaceae</taxon>
        <taxon>Macroventuria</taxon>
    </lineage>
</organism>
<protein>
    <submittedName>
        <fullName evidence="1">Kinase-like protein</fullName>
    </submittedName>
</protein>
<name>A0ACB6SBT7_9PLEO</name>
<accession>A0ACB6SBT7</accession>
<sequence length="778" mass="87446">MAYPVLPRIFDVNGQAVYHSLDAVDQGVFDTLTTKTDRNRFLEMITHWLNAAVRQAEAPPGNGRAIAKRWNTRGYRIKKPSRLNAALRAVSSGAPRAVVIIPSAAPVGVYAGLTPIPAPPQAPAGAVTSTVGPAVSPLQSPLAELSPRFANNNDPQTGTPLSPTHGQLRFIEDQFNAPWRFASVPFQDEPAYKSVYRFVRLNADRVIEEQLAVKCLEVSHLEEDQVKREIQINDLIATTRCSHMLQCKGHGSRYLSRRAGMQHTVFLYQEFADYGDLAKLIEDHKEKNRQINEHFIWYTLRELTEALSALHDGRCPIPCEQQDAMPSSGDDEKLPSDPWMPILHLDIKSENVMLLKSNQDYPSYPKPVLGDFDLSCVNNDQLKNQLTDVKGPRFVGTPGWHPPERSSEALMGDGDNTQINPAYAPHQWPVTEKTDIWGLGLIAHQMIFAHKPDLQVSTLGMESKWPDLQADTQESHFQAKIERTTDYCSPELYRIVEQMLKHNPALRPNLSELRNTIYVELRRHDLVNGTEVRNKRKRDIVEHLQVYPSAIPDVAAKFDLGQVYSPTRKRSKIDLTGTARAQYDQLVNTWNSSNLNPDPAAQDEIVDAIDEYLVQPEDLENAEDCAAKHLVSCLRKRLDQDAGKCYVLKGDDIEEGPIDEAMSAAAKLRILDNINADFWEWAGPNISQRARDTFQHAVDWGRWLLGNCSLNGKPAEPRSPALANKSTLHQDATDEAIYNTLTRPADRNVFLQMIRDWKTEILELCITPPANGGEIQTR</sequence>
<reference evidence="1" key="1">
    <citation type="journal article" date="2020" name="Stud. Mycol.">
        <title>101 Dothideomycetes genomes: a test case for predicting lifestyles and emergence of pathogens.</title>
        <authorList>
            <person name="Haridas S."/>
            <person name="Albert R."/>
            <person name="Binder M."/>
            <person name="Bloem J."/>
            <person name="Labutti K."/>
            <person name="Salamov A."/>
            <person name="Andreopoulos B."/>
            <person name="Baker S."/>
            <person name="Barry K."/>
            <person name="Bills G."/>
            <person name="Bluhm B."/>
            <person name="Cannon C."/>
            <person name="Castanera R."/>
            <person name="Culley D."/>
            <person name="Daum C."/>
            <person name="Ezra D."/>
            <person name="Gonzalez J."/>
            <person name="Henrissat B."/>
            <person name="Kuo A."/>
            <person name="Liang C."/>
            <person name="Lipzen A."/>
            <person name="Lutzoni F."/>
            <person name="Magnuson J."/>
            <person name="Mondo S."/>
            <person name="Nolan M."/>
            <person name="Ohm R."/>
            <person name="Pangilinan J."/>
            <person name="Park H.-J."/>
            <person name="Ramirez L."/>
            <person name="Alfaro M."/>
            <person name="Sun H."/>
            <person name="Tritt A."/>
            <person name="Yoshinaga Y."/>
            <person name="Zwiers L.-H."/>
            <person name="Turgeon B."/>
            <person name="Goodwin S."/>
            <person name="Spatafora J."/>
            <person name="Crous P."/>
            <person name="Grigoriev I."/>
        </authorList>
    </citation>
    <scope>NUCLEOTIDE SEQUENCE</scope>
    <source>
        <strain evidence="1">CBS 525.71</strain>
    </source>
</reference>
<comment type="caution">
    <text evidence="1">The sequence shown here is derived from an EMBL/GenBank/DDBJ whole genome shotgun (WGS) entry which is preliminary data.</text>
</comment>
<dbReference type="EMBL" id="MU006704">
    <property type="protein sequence ID" value="KAF2631438.1"/>
    <property type="molecule type" value="Genomic_DNA"/>
</dbReference>
<keyword evidence="2" id="KW-1185">Reference proteome</keyword>